<gene>
    <name evidence="1" type="ORF">GCM10007874_47920</name>
</gene>
<dbReference type="Pfam" id="PF01042">
    <property type="entry name" value="Ribonuc_L-PSP"/>
    <property type="match status" value="1"/>
</dbReference>
<accession>A0ABQ6CS34</accession>
<dbReference type="InterPro" id="IPR006175">
    <property type="entry name" value="YjgF/YER057c/UK114"/>
</dbReference>
<comment type="caution">
    <text evidence="1">The sequence shown here is derived from an EMBL/GenBank/DDBJ whole genome shotgun (WGS) entry which is preliminary data.</text>
</comment>
<sequence length="128" mass="13573">MLRAITPSSLRAPFARYSHAIEVPEGARLVFCSGQLGIGADEVIPEGAEAQATLIFRSIAAILAEAGMGLGDIVRINAYVTGREHMAGYMKARDAVVSDPPPASTLMIVSGFTREEFKVEVEVVAAKP</sequence>
<protein>
    <submittedName>
        <fullName evidence="1">Enamine deaminase RidA</fullName>
    </submittedName>
</protein>
<dbReference type="Proteomes" id="UP001156882">
    <property type="component" value="Unassembled WGS sequence"/>
</dbReference>
<keyword evidence="2" id="KW-1185">Reference proteome</keyword>
<dbReference type="InterPro" id="IPR035959">
    <property type="entry name" value="RutC-like_sf"/>
</dbReference>
<evidence type="ECO:0000313" key="1">
    <source>
        <dbReference type="EMBL" id="GLS21775.1"/>
    </source>
</evidence>
<dbReference type="SUPFAM" id="SSF55298">
    <property type="entry name" value="YjgF-like"/>
    <property type="match status" value="1"/>
</dbReference>
<name>A0ABQ6CS34_9HYPH</name>
<dbReference type="PANTHER" id="PTHR43857">
    <property type="entry name" value="BLR7761 PROTEIN"/>
    <property type="match status" value="1"/>
</dbReference>
<dbReference type="Gene3D" id="3.30.1330.40">
    <property type="entry name" value="RutC-like"/>
    <property type="match status" value="1"/>
</dbReference>
<dbReference type="EMBL" id="BSPC01000054">
    <property type="protein sequence ID" value="GLS21775.1"/>
    <property type="molecule type" value="Genomic_DNA"/>
</dbReference>
<reference evidence="2" key="1">
    <citation type="journal article" date="2019" name="Int. J. Syst. Evol. Microbiol.">
        <title>The Global Catalogue of Microorganisms (GCM) 10K type strain sequencing project: providing services to taxonomists for standard genome sequencing and annotation.</title>
        <authorList>
            <consortium name="The Broad Institute Genomics Platform"/>
            <consortium name="The Broad Institute Genome Sequencing Center for Infectious Disease"/>
            <person name="Wu L."/>
            <person name="Ma J."/>
        </authorList>
    </citation>
    <scope>NUCLEOTIDE SEQUENCE [LARGE SCALE GENOMIC DNA]</scope>
    <source>
        <strain evidence="2">NBRC 101365</strain>
    </source>
</reference>
<evidence type="ECO:0000313" key="2">
    <source>
        <dbReference type="Proteomes" id="UP001156882"/>
    </source>
</evidence>
<dbReference type="PANTHER" id="PTHR43857:SF1">
    <property type="entry name" value="YJGH FAMILY PROTEIN"/>
    <property type="match status" value="1"/>
</dbReference>
<dbReference type="RefSeq" id="WP_284314778.1">
    <property type="nucleotide sequence ID" value="NZ_BSPC01000054.1"/>
</dbReference>
<organism evidence="1 2">
    <name type="scientific">Labrys miyagiensis</name>
    <dbReference type="NCBI Taxonomy" id="346912"/>
    <lineage>
        <taxon>Bacteria</taxon>
        <taxon>Pseudomonadati</taxon>
        <taxon>Pseudomonadota</taxon>
        <taxon>Alphaproteobacteria</taxon>
        <taxon>Hyphomicrobiales</taxon>
        <taxon>Xanthobacteraceae</taxon>
        <taxon>Labrys</taxon>
    </lineage>
</organism>
<proteinExistence type="predicted"/>